<sequence length="353" mass="40452">MDVNFLPPDKLPDCWNDESRINVLFAPFRDKSVNPKDWESKLEFWKNLIYIYCTHNHEYVFTYTELSKKFRKGGRSPACLGVVIEEMYKNGDIQTLNVFLQTPSESWSGWITDSFVKKPILWSFTKIKNSIIASDTNISYVHINAVESDSLKLLDKIPLNMKNKQSEETLLNDIEKLENQITKLISDTKEYLAKGQRQSAKSYLRKKKDVEKVLEKRANTLHNIQTLLARVEDAHSDSEILDSYKIALTRLCTTFNETGLTEESVSKTMLELEEVLEIHDEIQASLAQQDTTVDSELEKELAELLESDDTKETGIKPNTDTDLDDIEKKMALLNIPTLPSPPKNDLSKAKISL</sequence>
<dbReference type="EMBL" id="CM043021">
    <property type="protein sequence ID" value="KAI4458104.1"/>
    <property type="molecule type" value="Genomic_DNA"/>
</dbReference>
<reference evidence="1" key="1">
    <citation type="submission" date="2022-04" db="EMBL/GenBank/DDBJ databases">
        <title>Chromosome-scale genome assembly of Holotrichia oblita Faldermann.</title>
        <authorList>
            <person name="Rongchong L."/>
        </authorList>
    </citation>
    <scope>NUCLEOTIDE SEQUENCE</scope>
    <source>
        <strain evidence="1">81SQS9</strain>
    </source>
</reference>
<accession>A0ACB9SUQ0</accession>
<dbReference type="Proteomes" id="UP001056778">
    <property type="component" value="Chromosome 7"/>
</dbReference>
<keyword evidence="2" id="KW-1185">Reference proteome</keyword>
<comment type="caution">
    <text evidence="1">The sequence shown here is derived from an EMBL/GenBank/DDBJ whole genome shotgun (WGS) entry which is preliminary data.</text>
</comment>
<gene>
    <name evidence="1" type="ORF">MML48_7g00009176</name>
</gene>
<protein>
    <submittedName>
        <fullName evidence="1">Charged multivesicular body protein</fullName>
    </submittedName>
</protein>
<organism evidence="1 2">
    <name type="scientific">Holotrichia oblita</name>
    <name type="common">Chafer beetle</name>
    <dbReference type="NCBI Taxonomy" id="644536"/>
    <lineage>
        <taxon>Eukaryota</taxon>
        <taxon>Metazoa</taxon>
        <taxon>Ecdysozoa</taxon>
        <taxon>Arthropoda</taxon>
        <taxon>Hexapoda</taxon>
        <taxon>Insecta</taxon>
        <taxon>Pterygota</taxon>
        <taxon>Neoptera</taxon>
        <taxon>Endopterygota</taxon>
        <taxon>Coleoptera</taxon>
        <taxon>Polyphaga</taxon>
        <taxon>Scarabaeiformia</taxon>
        <taxon>Scarabaeidae</taxon>
        <taxon>Melolonthinae</taxon>
        <taxon>Holotrichia</taxon>
    </lineage>
</organism>
<evidence type="ECO:0000313" key="2">
    <source>
        <dbReference type="Proteomes" id="UP001056778"/>
    </source>
</evidence>
<evidence type="ECO:0000313" key="1">
    <source>
        <dbReference type="EMBL" id="KAI4458104.1"/>
    </source>
</evidence>
<proteinExistence type="predicted"/>
<name>A0ACB9SUQ0_HOLOL</name>